<keyword evidence="6" id="KW-0325">Glycoprotein</keyword>
<dbReference type="CDD" id="cd21176">
    <property type="entry name" value="LPMO_auxiliary-like"/>
    <property type="match status" value="1"/>
</dbReference>
<dbReference type="Pfam" id="PF20238">
    <property type="entry name" value="BIM1-like_dom"/>
    <property type="match status" value="1"/>
</dbReference>
<evidence type="ECO:0000256" key="7">
    <source>
        <dbReference type="ARBA" id="ARBA00023288"/>
    </source>
</evidence>
<name>A0A8K0X0P7_9PEZI</name>
<gene>
    <name evidence="12" type="ORF">B0T11DRAFT_343016</name>
</gene>
<dbReference type="PANTHER" id="PTHR34992:SF5">
    <property type="entry name" value="ANCHORED PROTEIN, PUTATIVE (AFU_ORTHOLOGUE AFUA_6G02800)-RELATED"/>
    <property type="match status" value="1"/>
</dbReference>
<keyword evidence="4 10" id="KW-0732">Signal</keyword>
<keyword evidence="2" id="KW-1003">Cell membrane</keyword>
<evidence type="ECO:0000256" key="6">
    <source>
        <dbReference type="ARBA" id="ARBA00023180"/>
    </source>
</evidence>
<protein>
    <recommendedName>
        <fullName evidence="11">Copper acquisition factor BIM1-like domain-containing protein</fullName>
    </recommendedName>
</protein>
<evidence type="ECO:0000313" key="13">
    <source>
        <dbReference type="Proteomes" id="UP000813385"/>
    </source>
</evidence>
<dbReference type="AlphaFoldDB" id="A0A8K0X0P7"/>
<dbReference type="OrthoDB" id="2587363at2759"/>
<evidence type="ECO:0000256" key="8">
    <source>
        <dbReference type="SAM" id="MobiDB-lite"/>
    </source>
</evidence>
<comment type="caution">
    <text evidence="12">The sequence shown here is derived from an EMBL/GenBank/DDBJ whole genome shotgun (WGS) entry which is preliminary data.</text>
</comment>
<evidence type="ECO:0000256" key="2">
    <source>
        <dbReference type="ARBA" id="ARBA00022475"/>
    </source>
</evidence>
<keyword evidence="7" id="KW-0449">Lipoprotein</keyword>
<feature type="chain" id="PRO_5035453289" description="Copper acquisition factor BIM1-like domain-containing protein" evidence="10">
    <location>
        <begin position="21"/>
        <end position="267"/>
    </location>
</feature>
<evidence type="ECO:0000256" key="4">
    <source>
        <dbReference type="ARBA" id="ARBA00022729"/>
    </source>
</evidence>
<dbReference type="Proteomes" id="UP000813385">
    <property type="component" value="Unassembled WGS sequence"/>
</dbReference>
<keyword evidence="9" id="KW-1133">Transmembrane helix</keyword>
<proteinExistence type="predicted"/>
<evidence type="ECO:0000256" key="3">
    <source>
        <dbReference type="ARBA" id="ARBA00022622"/>
    </source>
</evidence>
<evidence type="ECO:0000256" key="10">
    <source>
        <dbReference type="SAM" id="SignalP"/>
    </source>
</evidence>
<evidence type="ECO:0000313" key="12">
    <source>
        <dbReference type="EMBL" id="KAH7349821.1"/>
    </source>
</evidence>
<evidence type="ECO:0000256" key="1">
    <source>
        <dbReference type="ARBA" id="ARBA00004609"/>
    </source>
</evidence>
<reference evidence="12" key="1">
    <citation type="journal article" date="2021" name="Nat. Commun.">
        <title>Genetic determinants of endophytism in the Arabidopsis root mycobiome.</title>
        <authorList>
            <person name="Mesny F."/>
            <person name="Miyauchi S."/>
            <person name="Thiergart T."/>
            <person name="Pickel B."/>
            <person name="Atanasova L."/>
            <person name="Karlsson M."/>
            <person name="Huettel B."/>
            <person name="Barry K.W."/>
            <person name="Haridas S."/>
            <person name="Chen C."/>
            <person name="Bauer D."/>
            <person name="Andreopoulos W."/>
            <person name="Pangilinan J."/>
            <person name="LaButti K."/>
            <person name="Riley R."/>
            <person name="Lipzen A."/>
            <person name="Clum A."/>
            <person name="Drula E."/>
            <person name="Henrissat B."/>
            <person name="Kohler A."/>
            <person name="Grigoriev I.V."/>
            <person name="Martin F.M."/>
            <person name="Hacquard S."/>
        </authorList>
    </citation>
    <scope>NUCLEOTIDE SEQUENCE</scope>
    <source>
        <strain evidence="12">MPI-CAGE-AT-0016</strain>
    </source>
</reference>
<dbReference type="GO" id="GO:0005886">
    <property type="term" value="C:plasma membrane"/>
    <property type="evidence" value="ECO:0007669"/>
    <property type="project" value="UniProtKB-SubCell"/>
</dbReference>
<keyword evidence="3" id="KW-0336">GPI-anchor</keyword>
<evidence type="ECO:0000256" key="9">
    <source>
        <dbReference type="SAM" id="Phobius"/>
    </source>
</evidence>
<feature type="transmembrane region" description="Helical" evidence="9">
    <location>
        <begin position="216"/>
        <end position="237"/>
    </location>
</feature>
<feature type="compositionally biased region" description="Basic and acidic residues" evidence="8">
    <location>
        <begin position="245"/>
        <end position="260"/>
    </location>
</feature>
<feature type="domain" description="Copper acquisition factor BIM1-like" evidence="11">
    <location>
        <begin position="29"/>
        <end position="174"/>
    </location>
</feature>
<dbReference type="InterPro" id="IPR046936">
    <property type="entry name" value="BIM1-like"/>
</dbReference>
<feature type="region of interest" description="Disordered" evidence="8">
    <location>
        <begin position="245"/>
        <end position="267"/>
    </location>
</feature>
<evidence type="ECO:0000259" key="11">
    <source>
        <dbReference type="Pfam" id="PF20238"/>
    </source>
</evidence>
<evidence type="ECO:0000256" key="5">
    <source>
        <dbReference type="ARBA" id="ARBA00023136"/>
    </source>
</evidence>
<dbReference type="EMBL" id="JAGPXD010000006">
    <property type="protein sequence ID" value="KAH7349821.1"/>
    <property type="molecule type" value="Genomic_DNA"/>
</dbReference>
<organism evidence="12 13">
    <name type="scientific">Plectosphaerella cucumerina</name>
    <dbReference type="NCBI Taxonomy" id="40658"/>
    <lineage>
        <taxon>Eukaryota</taxon>
        <taxon>Fungi</taxon>
        <taxon>Dikarya</taxon>
        <taxon>Ascomycota</taxon>
        <taxon>Pezizomycotina</taxon>
        <taxon>Sordariomycetes</taxon>
        <taxon>Hypocreomycetidae</taxon>
        <taxon>Glomerellales</taxon>
        <taxon>Plectosphaerellaceae</taxon>
        <taxon>Plectosphaerella</taxon>
    </lineage>
</organism>
<feature type="signal peptide" evidence="10">
    <location>
        <begin position="1"/>
        <end position="20"/>
    </location>
</feature>
<keyword evidence="9" id="KW-0812">Transmembrane</keyword>
<keyword evidence="13" id="KW-1185">Reference proteome</keyword>
<accession>A0A8K0X0P7</accession>
<sequence>MVSAKVSALVGASLVSAASAAAGVKSSTMGPAAMMWPADRVWSDAADNTAPCGSTAGVGNRTPFPLKNGKISLVTQDTVSALHIAVSYENNPTDADDFQTFFSPNEVGTLGVGHTCLTIPDADSSVKAGDVGTLQIMYSYQPEGAEKTFHYACSDVTFVEVANFNEDTRCFNSTLENPELTVDEDHRVTTTDSDGNTPHTAETIASAKSGLGAGPIAGAVVGAVAGLGLIGAAVFFFRRRNAQKKKEQEQMQEVNEKAHSDTLSTRS</sequence>
<dbReference type="InterPro" id="IPR046530">
    <property type="entry name" value="BIM1-like_dom"/>
</dbReference>
<comment type="subcellular location">
    <subcellularLocation>
        <location evidence="1">Cell membrane</location>
        <topology evidence="1">Lipid-anchor</topology>
        <topology evidence="1">GPI-anchor</topology>
    </subcellularLocation>
</comment>
<dbReference type="GO" id="GO:0098552">
    <property type="term" value="C:side of membrane"/>
    <property type="evidence" value="ECO:0007669"/>
    <property type="project" value="UniProtKB-KW"/>
</dbReference>
<dbReference type="PANTHER" id="PTHR34992">
    <property type="entry name" value="HYPHAL ANASTAMOSIS-7 PROTEIN"/>
    <property type="match status" value="1"/>
</dbReference>
<keyword evidence="5 9" id="KW-0472">Membrane</keyword>